<evidence type="ECO:0000313" key="5">
    <source>
        <dbReference type="Proteomes" id="UP001163687"/>
    </source>
</evidence>
<feature type="domain" description="Transposase IS4-like" evidence="3">
    <location>
        <begin position="63"/>
        <end position="351"/>
    </location>
</feature>
<evidence type="ECO:0000256" key="2">
    <source>
        <dbReference type="SAM" id="MobiDB-lite"/>
    </source>
</evidence>
<sequence length="472" mass="53350">MPSLQHLYRTLDYLVEAKEQLEDHMYGQLRDLLNLRLNLVFYDVTSTYFEGDHCPLAEYGYSRDHRPDRKQITIGLLVLVSPEGLPIAHEVFRGGTVDYTTVPGVLERLQKRFGVQSCAFVSHRGTVTAENLRRLHEAGSPYVLGYHKRGRALSDQLLAEHTDLAAYTEGPDGLLYKETPLATDPEDGSPLPGTTRTLLCYNEAKAQEDRALREVALAEAEAALRDLQQRLATQDRRRGRKFTAKGVMLRVAEILGHKGVAKFFQVAYDGRELRFERDEAAIAKETLRDGKFLVQTSADLSPWDVIRAYKNLQRVETAFRELKDFLRIRPVYHWNEQRVRGHVFTCVLAYLFEQWMEVVYTRHVEARLAEAARTADPAAREEEVRRLQSSRLTGRRILDLLSRLHATAQTFVGKPFYAVTTPTPQVGHVLKVLDVPPPSAPSASSQLPLTPPPGSRAPRGPSTTTLGHSKFE</sequence>
<dbReference type="GO" id="GO:0003677">
    <property type="term" value="F:DNA binding"/>
    <property type="evidence" value="ECO:0007669"/>
    <property type="project" value="InterPro"/>
</dbReference>
<proteinExistence type="predicted"/>
<protein>
    <recommendedName>
        <fullName evidence="3">Transposase IS4-like domain-containing protein</fullName>
    </recommendedName>
</protein>
<name>A0AA35GAZ8_9FIRM</name>
<dbReference type="EMBL" id="AP025628">
    <property type="protein sequence ID" value="BDG61834.1"/>
    <property type="molecule type" value="Genomic_DNA"/>
</dbReference>
<gene>
    <name evidence="4" type="ORF">caldi_29240</name>
</gene>
<dbReference type="GO" id="GO:0004803">
    <property type="term" value="F:transposase activity"/>
    <property type="evidence" value="ECO:0007669"/>
    <property type="project" value="InterPro"/>
</dbReference>
<dbReference type="KEGG" id="cmic:caldi_29240"/>
<evidence type="ECO:0000313" key="4">
    <source>
        <dbReference type="EMBL" id="BDG61834.1"/>
    </source>
</evidence>
<feature type="region of interest" description="Disordered" evidence="2">
    <location>
        <begin position="437"/>
        <end position="472"/>
    </location>
</feature>
<reference evidence="4" key="1">
    <citation type="submission" date="2022-03" db="EMBL/GenBank/DDBJ databases">
        <title>Complete genome sequence of Caldinitratiruptor microaerophilus.</title>
        <authorList>
            <person name="Mukaiyama R."/>
            <person name="Nishiyama T."/>
            <person name="Ueda K."/>
        </authorList>
    </citation>
    <scope>NUCLEOTIDE SEQUENCE</scope>
    <source>
        <strain evidence="4">JCM 16183</strain>
    </source>
</reference>
<keyword evidence="1" id="KW-0175">Coiled coil</keyword>
<keyword evidence="5" id="KW-1185">Reference proteome</keyword>
<feature type="coiled-coil region" evidence="1">
    <location>
        <begin position="201"/>
        <end position="237"/>
    </location>
</feature>
<accession>A0AA35GAZ8</accession>
<dbReference type="Proteomes" id="UP001163687">
    <property type="component" value="Chromosome"/>
</dbReference>
<dbReference type="NCBIfam" id="NF033559">
    <property type="entry name" value="transpos_IS1634"/>
    <property type="match status" value="1"/>
</dbReference>
<evidence type="ECO:0000259" key="3">
    <source>
        <dbReference type="Pfam" id="PF01609"/>
    </source>
</evidence>
<dbReference type="InterPro" id="IPR047654">
    <property type="entry name" value="IS1634_transpos"/>
</dbReference>
<evidence type="ECO:0000256" key="1">
    <source>
        <dbReference type="SAM" id="Coils"/>
    </source>
</evidence>
<dbReference type="PANTHER" id="PTHR34614:SF2">
    <property type="entry name" value="TRANSPOSASE IS4-LIKE DOMAIN-CONTAINING PROTEIN"/>
    <property type="match status" value="1"/>
</dbReference>
<dbReference type="PANTHER" id="PTHR34614">
    <property type="match status" value="1"/>
</dbReference>
<organism evidence="4 5">
    <name type="scientific">Caldinitratiruptor microaerophilus</name>
    <dbReference type="NCBI Taxonomy" id="671077"/>
    <lineage>
        <taxon>Bacteria</taxon>
        <taxon>Bacillati</taxon>
        <taxon>Bacillota</taxon>
        <taxon>Clostridia</taxon>
        <taxon>Eubacteriales</taxon>
        <taxon>Symbiobacteriaceae</taxon>
        <taxon>Caldinitratiruptor</taxon>
    </lineage>
</organism>
<dbReference type="GO" id="GO:0006313">
    <property type="term" value="P:DNA transposition"/>
    <property type="evidence" value="ECO:0007669"/>
    <property type="project" value="InterPro"/>
</dbReference>
<dbReference type="Pfam" id="PF01609">
    <property type="entry name" value="DDE_Tnp_1"/>
    <property type="match status" value="1"/>
</dbReference>
<dbReference type="AlphaFoldDB" id="A0AA35GAZ8"/>
<dbReference type="InterPro" id="IPR002559">
    <property type="entry name" value="Transposase_11"/>
</dbReference>